<keyword evidence="3" id="KW-1185">Reference proteome</keyword>
<organism evidence="2 3">
    <name type="scientific">Saccharothrix xinjiangensis</name>
    <dbReference type="NCBI Taxonomy" id="204798"/>
    <lineage>
        <taxon>Bacteria</taxon>
        <taxon>Bacillati</taxon>
        <taxon>Actinomycetota</taxon>
        <taxon>Actinomycetes</taxon>
        <taxon>Pseudonocardiales</taxon>
        <taxon>Pseudonocardiaceae</taxon>
        <taxon>Saccharothrix</taxon>
    </lineage>
</organism>
<dbReference type="InterPro" id="IPR002734">
    <property type="entry name" value="RibDG_C"/>
</dbReference>
<evidence type="ECO:0000313" key="3">
    <source>
        <dbReference type="Proteomes" id="UP001595833"/>
    </source>
</evidence>
<feature type="domain" description="Bacterial bifunctional deaminase-reductase C-terminal" evidence="1">
    <location>
        <begin position="2"/>
        <end position="30"/>
    </location>
</feature>
<dbReference type="RefSeq" id="WP_344034282.1">
    <property type="nucleotide sequence ID" value="NZ_BAAAKE010000001.1"/>
</dbReference>
<reference evidence="3" key="1">
    <citation type="journal article" date="2019" name="Int. J. Syst. Evol. Microbiol.">
        <title>The Global Catalogue of Microorganisms (GCM) 10K type strain sequencing project: providing services to taxonomists for standard genome sequencing and annotation.</title>
        <authorList>
            <consortium name="The Broad Institute Genomics Platform"/>
            <consortium name="The Broad Institute Genome Sequencing Center for Infectious Disease"/>
            <person name="Wu L."/>
            <person name="Ma J."/>
        </authorList>
    </citation>
    <scope>NUCLEOTIDE SEQUENCE [LARGE SCALE GENOMIC DNA]</scope>
    <source>
        <strain evidence="3">KCTC 12848</strain>
    </source>
</reference>
<evidence type="ECO:0000259" key="1">
    <source>
        <dbReference type="Pfam" id="PF01872"/>
    </source>
</evidence>
<gene>
    <name evidence="2" type="ORF">ACFPFM_11680</name>
</gene>
<dbReference type="InterPro" id="IPR024072">
    <property type="entry name" value="DHFR-like_dom_sf"/>
</dbReference>
<comment type="caution">
    <text evidence="2">The sequence shown here is derived from an EMBL/GenBank/DDBJ whole genome shotgun (WGS) entry which is preliminary data.</text>
</comment>
<protein>
    <submittedName>
        <fullName evidence="2">Dihydrofolate reductase family protein</fullName>
    </submittedName>
</protein>
<evidence type="ECO:0000313" key="2">
    <source>
        <dbReference type="EMBL" id="MFC5054414.1"/>
    </source>
</evidence>
<name>A0ABV9XY81_9PSEU</name>
<dbReference type="Gene3D" id="3.40.430.10">
    <property type="entry name" value="Dihydrofolate Reductase, subunit A"/>
    <property type="match status" value="1"/>
</dbReference>
<dbReference type="SUPFAM" id="SSF53597">
    <property type="entry name" value="Dihydrofolate reductase-like"/>
    <property type="match status" value="1"/>
</dbReference>
<sequence length="30" mass="3188">MDGTSQWITSPESRAEVHLLRAGCDATVVG</sequence>
<dbReference type="EMBL" id="JBHSJB010000011">
    <property type="protein sequence ID" value="MFC5054414.1"/>
    <property type="molecule type" value="Genomic_DNA"/>
</dbReference>
<proteinExistence type="predicted"/>
<dbReference type="Pfam" id="PF01872">
    <property type="entry name" value="RibD_C"/>
    <property type="match status" value="1"/>
</dbReference>
<accession>A0ABV9XY81</accession>
<dbReference type="Proteomes" id="UP001595833">
    <property type="component" value="Unassembled WGS sequence"/>
</dbReference>